<gene>
    <name evidence="3" type="ORF">SAMN05421771_2692</name>
</gene>
<evidence type="ECO:0000256" key="2">
    <source>
        <dbReference type="SAM" id="SignalP"/>
    </source>
</evidence>
<evidence type="ECO:0000313" key="4">
    <source>
        <dbReference type="Proteomes" id="UP000199024"/>
    </source>
</evidence>
<feature type="chain" id="PRO_5011607616" description="Type IV secretion system protein VirB5" evidence="2">
    <location>
        <begin position="28"/>
        <end position="262"/>
    </location>
</feature>
<evidence type="ECO:0008006" key="5">
    <source>
        <dbReference type="Google" id="ProtNLM"/>
    </source>
</evidence>
<evidence type="ECO:0000256" key="1">
    <source>
        <dbReference type="SAM" id="MobiDB-lite"/>
    </source>
</evidence>
<evidence type="ECO:0000313" key="3">
    <source>
        <dbReference type="EMBL" id="SFS15351.1"/>
    </source>
</evidence>
<keyword evidence="4" id="KW-1185">Reference proteome</keyword>
<feature type="signal peptide" evidence="2">
    <location>
        <begin position="1"/>
        <end position="27"/>
    </location>
</feature>
<sequence length="262" mass="28135">MKFNLKKHRKYLLAGGLLLATATPSFALFGIGDIVFDPTSYASLVSQLTTLESQYNMLKNNVTHFSFKQQWQTTLNQLKNANVASMFGETAGVNIALNSNSPSASLTAWKTATLPVTSGTTTYLQGQTVGNSAQLSQLAMIEMSDSVSPDCLTAVGQYRAGRSQNGTATNSLTQQQFDTTSATNSEVQQLNLLNAAQAQQLTEMQSQAAMHVCLASQMIVANMQQRNAAAQDLNTAAAIQQQRSTNDTSAANEGSTWTTYLP</sequence>
<feature type="region of interest" description="Disordered" evidence="1">
    <location>
        <begin position="240"/>
        <end position="262"/>
    </location>
</feature>
<dbReference type="Proteomes" id="UP000199024">
    <property type="component" value="Unassembled WGS sequence"/>
</dbReference>
<keyword evidence="2" id="KW-0732">Signal</keyword>
<organism evidence="3 4">
    <name type="scientific">Granulicella pectinivorans</name>
    <dbReference type="NCBI Taxonomy" id="474950"/>
    <lineage>
        <taxon>Bacteria</taxon>
        <taxon>Pseudomonadati</taxon>
        <taxon>Acidobacteriota</taxon>
        <taxon>Terriglobia</taxon>
        <taxon>Terriglobales</taxon>
        <taxon>Acidobacteriaceae</taxon>
        <taxon>Granulicella</taxon>
    </lineage>
</organism>
<dbReference type="EMBL" id="FOZL01000001">
    <property type="protein sequence ID" value="SFS15351.1"/>
    <property type="molecule type" value="Genomic_DNA"/>
</dbReference>
<reference evidence="3 4" key="1">
    <citation type="submission" date="2016-10" db="EMBL/GenBank/DDBJ databases">
        <authorList>
            <person name="de Groot N.N."/>
        </authorList>
    </citation>
    <scope>NUCLEOTIDE SEQUENCE [LARGE SCALE GENOMIC DNA]</scope>
    <source>
        <strain evidence="3 4">DSM 21001</strain>
    </source>
</reference>
<accession>A0A1I6MIA4</accession>
<dbReference type="STRING" id="474950.SAMN05421771_2692"/>
<protein>
    <recommendedName>
        <fullName evidence="5">Type IV secretion system protein VirB5</fullName>
    </recommendedName>
</protein>
<dbReference type="OrthoDB" id="116081at2"/>
<dbReference type="RefSeq" id="WP_089839596.1">
    <property type="nucleotide sequence ID" value="NZ_FOZL01000001.1"/>
</dbReference>
<proteinExistence type="predicted"/>
<name>A0A1I6MIA4_9BACT</name>
<dbReference type="AlphaFoldDB" id="A0A1I6MIA4"/>